<feature type="transmembrane region" description="Helical" evidence="7">
    <location>
        <begin position="37"/>
        <end position="62"/>
    </location>
</feature>
<comment type="caution">
    <text evidence="7">Lacks conserved residue(s) required for the propagation of feature annotation.</text>
</comment>
<evidence type="ECO:0000259" key="8">
    <source>
        <dbReference type="Pfam" id="PF06808"/>
    </source>
</evidence>
<dbReference type="EMBL" id="CP151762">
    <property type="protein sequence ID" value="WZU62905.1"/>
    <property type="molecule type" value="Genomic_DNA"/>
</dbReference>
<dbReference type="PANTHER" id="PTHR33362:SF3">
    <property type="entry name" value="SIALIC ACID TRAP TRANSPORTER PERMEASE PROTEIN SIAT"/>
    <property type="match status" value="1"/>
</dbReference>
<feature type="domain" description="TRAP C4-dicarboxylate transport system permease DctM subunit" evidence="8">
    <location>
        <begin position="6"/>
        <end position="417"/>
    </location>
</feature>
<evidence type="ECO:0000256" key="7">
    <source>
        <dbReference type="RuleBase" id="RU369079"/>
    </source>
</evidence>
<keyword evidence="3 7" id="KW-0997">Cell inner membrane</keyword>
<reference evidence="9 10" key="1">
    <citation type="submission" date="2024-04" db="EMBL/GenBank/DDBJ databases">
        <title>Phylogenomic analyses of a clade within the roseobacter group suggest taxonomic reassignments of species of the genera Aestuariivita, Citreicella, Loktanella, Nautella, Pelagibaca, Ruegeria, Thalassobius, Thiobacimonas and Tropicibacter, and the proposal o.</title>
        <authorList>
            <person name="Jeon C.O."/>
        </authorList>
    </citation>
    <scope>NUCLEOTIDE SEQUENCE [LARGE SCALE GENOMIC DNA]</scope>
    <source>
        <strain evidence="9 10">G8-12</strain>
    </source>
</reference>
<dbReference type="InterPro" id="IPR004681">
    <property type="entry name" value="TRAP_DctM"/>
</dbReference>
<organism evidence="9 10">
    <name type="scientific">Yoonia algicola</name>
    <dbReference type="NCBI Taxonomy" id="3137368"/>
    <lineage>
        <taxon>Bacteria</taxon>
        <taxon>Pseudomonadati</taxon>
        <taxon>Pseudomonadota</taxon>
        <taxon>Alphaproteobacteria</taxon>
        <taxon>Rhodobacterales</taxon>
        <taxon>Paracoccaceae</taxon>
        <taxon>Yoonia</taxon>
    </lineage>
</organism>
<proteinExistence type="inferred from homology"/>
<dbReference type="KEGG" id="yag:AABB28_13655"/>
<feature type="transmembrane region" description="Helical" evidence="7">
    <location>
        <begin position="168"/>
        <end position="192"/>
    </location>
</feature>
<feature type="transmembrane region" description="Helical" evidence="7">
    <location>
        <begin position="74"/>
        <end position="94"/>
    </location>
</feature>
<evidence type="ECO:0000313" key="10">
    <source>
        <dbReference type="Proteomes" id="UP001451782"/>
    </source>
</evidence>
<dbReference type="GO" id="GO:0022857">
    <property type="term" value="F:transmembrane transporter activity"/>
    <property type="evidence" value="ECO:0007669"/>
    <property type="project" value="UniProtKB-UniRule"/>
</dbReference>
<feature type="transmembrane region" description="Helical" evidence="7">
    <location>
        <begin position="397"/>
        <end position="422"/>
    </location>
</feature>
<accession>A0AAN0M1E4</accession>
<dbReference type="NCBIfam" id="TIGR00786">
    <property type="entry name" value="dctM"/>
    <property type="match status" value="1"/>
</dbReference>
<feature type="transmembrane region" description="Helical" evidence="7">
    <location>
        <begin position="267"/>
        <end position="293"/>
    </location>
</feature>
<comment type="function">
    <text evidence="7">Part of the tripartite ATP-independent periplasmic (TRAP) transport system.</text>
</comment>
<dbReference type="GO" id="GO:0005886">
    <property type="term" value="C:plasma membrane"/>
    <property type="evidence" value="ECO:0007669"/>
    <property type="project" value="UniProtKB-SubCell"/>
</dbReference>
<protein>
    <recommendedName>
        <fullName evidence="7">TRAP transporter large permease protein</fullName>
    </recommendedName>
</protein>
<comment type="subunit">
    <text evidence="7">The complex comprises the extracytoplasmic solute receptor protein and the two transmembrane proteins.</text>
</comment>
<dbReference type="PANTHER" id="PTHR33362">
    <property type="entry name" value="SIALIC ACID TRAP TRANSPORTER PERMEASE PROTEIN SIAT-RELATED"/>
    <property type="match status" value="1"/>
</dbReference>
<feature type="transmembrane region" description="Helical" evidence="7">
    <location>
        <begin position="241"/>
        <end position="260"/>
    </location>
</feature>
<sequence>MILLVASLFILFVASVPIALALGIASLATLTDLGIPFIAIPQVVFESLDSFSLMALPLYVLAGKLMQHGGIAERLVGVAKALVSWVWGGLASAVVMTSMMFATISGSSAATAAAVGSMLIPEMEKQNYPRPFSAATTASSGELGVIIPPSVAMVIYGVITGVSITDLFIAGLLPGLMIGASLMTTAILISWIMGYGQRQVFQPSLWLAEVGRAAWRASLSLLMPVIILGGIFGGIFTATEAAVVAVFYALFLGIVVYGQLKLRDLPALFASAAVTSSVVMIIVAFAAMFGFALHMLRAPQEIGKLLATITDNPIYFLLLVNLFLLIVGMFMETFAAIVILGPILSPIAVAYGIDPVHFGLIMIVNLAVGMVTPPVGVNLFIACGISRISMEELIRPLSVFLLVLIANLMVITYVPSLSLVFLR</sequence>
<keyword evidence="2" id="KW-1003">Cell membrane</keyword>
<comment type="subcellular location">
    <subcellularLocation>
        <location evidence="1 7">Cell inner membrane</location>
        <topology evidence="1 7">Multi-pass membrane protein</topology>
    </subcellularLocation>
</comment>
<dbReference type="AlphaFoldDB" id="A0AAN0M1E4"/>
<keyword evidence="6 7" id="KW-0472">Membrane</keyword>
<dbReference type="RefSeq" id="WP_342069301.1">
    <property type="nucleotide sequence ID" value="NZ_CP151762.1"/>
</dbReference>
<feature type="transmembrane region" description="Helical" evidence="7">
    <location>
        <begin position="141"/>
        <end position="162"/>
    </location>
</feature>
<comment type="similarity">
    <text evidence="7">Belongs to the TRAP transporter large permease family.</text>
</comment>
<dbReference type="Pfam" id="PF06808">
    <property type="entry name" value="DctM"/>
    <property type="match status" value="1"/>
</dbReference>
<feature type="transmembrane region" description="Helical" evidence="7">
    <location>
        <begin position="213"/>
        <end position="235"/>
    </location>
</feature>
<gene>
    <name evidence="9" type="ORF">AABB28_13655</name>
</gene>
<evidence type="ECO:0000256" key="4">
    <source>
        <dbReference type="ARBA" id="ARBA00022692"/>
    </source>
</evidence>
<keyword evidence="7" id="KW-0813">Transport</keyword>
<keyword evidence="10" id="KW-1185">Reference proteome</keyword>
<evidence type="ECO:0000256" key="2">
    <source>
        <dbReference type="ARBA" id="ARBA00022475"/>
    </source>
</evidence>
<dbReference type="InterPro" id="IPR010656">
    <property type="entry name" value="DctM"/>
</dbReference>
<evidence type="ECO:0000256" key="5">
    <source>
        <dbReference type="ARBA" id="ARBA00022989"/>
    </source>
</evidence>
<evidence type="ECO:0000256" key="6">
    <source>
        <dbReference type="ARBA" id="ARBA00023136"/>
    </source>
</evidence>
<name>A0AAN0M1E4_9RHOB</name>
<evidence type="ECO:0000313" key="9">
    <source>
        <dbReference type="EMBL" id="WZU62905.1"/>
    </source>
</evidence>
<keyword evidence="4 7" id="KW-0812">Transmembrane</keyword>
<evidence type="ECO:0000256" key="1">
    <source>
        <dbReference type="ARBA" id="ARBA00004429"/>
    </source>
</evidence>
<evidence type="ECO:0000256" key="3">
    <source>
        <dbReference type="ARBA" id="ARBA00022519"/>
    </source>
</evidence>
<keyword evidence="5 7" id="KW-1133">Transmembrane helix</keyword>
<dbReference type="PIRSF" id="PIRSF006066">
    <property type="entry name" value="HI0050"/>
    <property type="match status" value="1"/>
</dbReference>
<dbReference type="Proteomes" id="UP001451782">
    <property type="component" value="Chromosome"/>
</dbReference>
<feature type="transmembrane region" description="Helical" evidence="7">
    <location>
        <begin position="313"/>
        <end position="330"/>
    </location>
</feature>
<feature type="transmembrane region" description="Helical" evidence="7">
    <location>
        <begin position="359"/>
        <end position="385"/>
    </location>
</feature>